<reference evidence="1 2" key="1">
    <citation type="submission" date="2021-01" db="EMBL/GenBank/DDBJ databases">
        <title>Genome Sequencing of Type Strains.</title>
        <authorList>
            <person name="Lemaire J.F."/>
            <person name="Inderbitzin P."/>
            <person name="Collins S.B."/>
            <person name="Wespe N."/>
            <person name="Knight-Connoni V."/>
        </authorList>
    </citation>
    <scope>NUCLEOTIDE SEQUENCE [LARGE SCALE GENOMIC DNA]</scope>
    <source>
        <strain evidence="1 2">DSM 14730</strain>
    </source>
</reference>
<evidence type="ECO:0008006" key="3">
    <source>
        <dbReference type="Google" id="ProtNLM"/>
    </source>
</evidence>
<evidence type="ECO:0000313" key="1">
    <source>
        <dbReference type="EMBL" id="MBN3547973.1"/>
    </source>
</evidence>
<comment type="caution">
    <text evidence="1">The sequence shown here is derived from an EMBL/GenBank/DDBJ whole genome shotgun (WGS) entry which is preliminary data.</text>
</comment>
<proteinExistence type="predicted"/>
<gene>
    <name evidence="1" type="ORF">JYA64_21915</name>
</gene>
<evidence type="ECO:0000313" key="2">
    <source>
        <dbReference type="Proteomes" id="UP001319060"/>
    </source>
</evidence>
<dbReference type="RefSeq" id="WP_188402168.1">
    <property type="nucleotide sequence ID" value="NZ_BMCE01000001.1"/>
</dbReference>
<organism evidence="1 2">
    <name type="scientific">Fictibacillus barbaricus</name>
    <dbReference type="NCBI Taxonomy" id="182136"/>
    <lineage>
        <taxon>Bacteria</taxon>
        <taxon>Bacillati</taxon>
        <taxon>Bacillota</taxon>
        <taxon>Bacilli</taxon>
        <taxon>Bacillales</taxon>
        <taxon>Fictibacillaceae</taxon>
        <taxon>Fictibacillus</taxon>
    </lineage>
</organism>
<accession>A0ABS2ZIH0</accession>
<dbReference type="SUPFAM" id="SSF75011">
    <property type="entry name" value="3-carboxy-cis,cis-mucoante lactonizing enzyme"/>
    <property type="match status" value="1"/>
</dbReference>
<dbReference type="Proteomes" id="UP001319060">
    <property type="component" value="Unassembled WGS sequence"/>
</dbReference>
<sequence length="286" mass="33309">MKKTIAQFYYNIKKFVDRSDSFNMGIDYDGNLILLTSTKKGLMYHHDLYHFINGDTIHIKMPTLKMKFFSFVQPLGENWLLVDARMDEEENDAKNAYVFDKEGNILNRYAFGDAVEDIQTTLEGDVWVSYFDQSDVGRLNCYKDGDKTFDFYYSIRRNNQHVPPIDDCYAMNVTSDSTNIYYYSDFPFVKIIDENEFELYEDIPIVGSEAFAIHGNDVLFSQDYDAKPEVYLYSLSEKKKITFKTLKPDGSILNYDYGVGRGSKLFLIEDTEVYVLDIKNVTAKRN</sequence>
<keyword evidence="2" id="KW-1185">Reference proteome</keyword>
<protein>
    <recommendedName>
        <fullName evidence="3">Lipoprotein</fullName>
    </recommendedName>
</protein>
<name>A0ABS2ZIH0_9BACL</name>
<dbReference type="EMBL" id="JAFHKS010000044">
    <property type="protein sequence ID" value="MBN3547973.1"/>
    <property type="molecule type" value="Genomic_DNA"/>
</dbReference>